<keyword evidence="5 7" id="KW-1133">Transmembrane helix</keyword>
<keyword evidence="4 7" id="KW-0812">Transmembrane</keyword>
<keyword evidence="6 7" id="KW-0472">Membrane</keyword>
<dbReference type="EMBL" id="AEUW02000001">
    <property type="protein sequence ID" value="EHJ52813.1"/>
    <property type="molecule type" value="Genomic_DNA"/>
</dbReference>
<proteinExistence type="inferred from homology"/>
<dbReference type="PROSITE" id="PS50928">
    <property type="entry name" value="ABC_TM1"/>
    <property type="match status" value="1"/>
</dbReference>
<feature type="domain" description="ABC transmembrane type-1" evidence="8">
    <location>
        <begin position="93"/>
        <end position="290"/>
    </location>
</feature>
<organism evidence="9 10">
    <name type="scientific">Streptococcus macacae NCTC 11558</name>
    <dbReference type="NCBI Taxonomy" id="764298"/>
    <lineage>
        <taxon>Bacteria</taxon>
        <taxon>Bacillati</taxon>
        <taxon>Bacillota</taxon>
        <taxon>Bacilli</taxon>
        <taxon>Lactobacillales</taxon>
        <taxon>Streptococcaceae</taxon>
        <taxon>Streptococcus</taxon>
    </lineage>
</organism>
<protein>
    <submittedName>
        <fullName evidence="9">ABC transporter, permease protein</fullName>
    </submittedName>
</protein>
<sequence length="311" mass="34732">MLKYLFKRFIILLITLFIIVTLTFFLMKAMKGSPFNNPKLSLENLLVLKKQYGLDKPEWQQYLLYLKNIVTGDLGVSFQYSNQSVTTLLLQRLGVSIQLGFQALILGIGLGMLAGSFAALHHRTKIDHLLSFVSTLAYSIPSFIIAVFLLNSFGYRLQLLPVSGWGSFLQTILPTIALAIPPFAIISRFVRAEMLETLHSDYILLARAKGLTKHQITNQHVYRNSIIPVLTVIGPMAANLLTGSVLVERIFSIPGIGEQFVNSISSNDYPVIMGTTIVYAIILMVMILLTDIAISLFDPRVRLQQGAYHGR</sequence>
<dbReference type="RefSeq" id="WP_003081309.1">
    <property type="nucleotide sequence ID" value="NZ_AEUW02000001.1"/>
</dbReference>
<dbReference type="Gene3D" id="1.10.3720.10">
    <property type="entry name" value="MetI-like"/>
    <property type="match status" value="1"/>
</dbReference>
<dbReference type="SUPFAM" id="SSF161098">
    <property type="entry name" value="MetI-like"/>
    <property type="match status" value="1"/>
</dbReference>
<feature type="transmembrane region" description="Helical" evidence="7">
    <location>
        <begin position="165"/>
        <end position="186"/>
    </location>
</feature>
<dbReference type="AlphaFoldDB" id="G5JW93"/>
<evidence type="ECO:0000313" key="9">
    <source>
        <dbReference type="EMBL" id="EHJ52813.1"/>
    </source>
</evidence>
<keyword evidence="10" id="KW-1185">Reference proteome</keyword>
<keyword evidence="3" id="KW-1003">Cell membrane</keyword>
<comment type="similarity">
    <text evidence="7">Belongs to the binding-protein-dependent transport system permease family.</text>
</comment>
<evidence type="ECO:0000256" key="4">
    <source>
        <dbReference type="ARBA" id="ARBA00022692"/>
    </source>
</evidence>
<dbReference type="InterPro" id="IPR035906">
    <property type="entry name" value="MetI-like_sf"/>
</dbReference>
<dbReference type="STRING" id="764298.STRMA_1834"/>
<evidence type="ECO:0000256" key="2">
    <source>
        <dbReference type="ARBA" id="ARBA00022448"/>
    </source>
</evidence>
<feature type="transmembrane region" description="Helical" evidence="7">
    <location>
        <begin position="99"/>
        <end position="120"/>
    </location>
</feature>
<evidence type="ECO:0000259" key="8">
    <source>
        <dbReference type="PROSITE" id="PS50928"/>
    </source>
</evidence>
<dbReference type="Proteomes" id="UP000003573">
    <property type="component" value="Unassembled WGS sequence"/>
</dbReference>
<dbReference type="Pfam" id="PF19300">
    <property type="entry name" value="BPD_transp_1_N"/>
    <property type="match status" value="1"/>
</dbReference>
<evidence type="ECO:0000256" key="1">
    <source>
        <dbReference type="ARBA" id="ARBA00004651"/>
    </source>
</evidence>
<dbReference type="PANTHER" id="PTHR43163:SF6">
    <property type="entry name" value="DIPEPTIDE TRANSPORT SYSTEM PERMEASE PROTEIN DPPB-RELATED"/>
    <property type="match status" value="1"/>
</dbReference>
<evidence type="ECO:0000256" key="3">
    <source>
        <dbReference type="ARBA" id="ARBA00022475"/>
    </source>
</evidence>
<dbReference type="Pfam" id="PF00528">
    <property type="entry name" value="BPD_transp_1"/>
    <property type="match status" value="1"/>
</dbReference>
<feature type="transmembrane region" description="Helical" evidence="7">
    <location>
        <begin position="9"/>
        <end position="27"/>
    </location>
</feature>
<dbReference type="InterPro" id="IPR000515">
    <property type="entry name" value="MetI-like"/>
</dbReference>
<name>G5JW93_9STRE</name>
<gene>
    <name evidence="9" type="ORF">STRMA_1834</name>
</gene>
<feature type="transmembrane region" description="Helical" evidence="7">
    <location>
        <begin position="226"/>
        <end position="251"/>
    </location>
</feature>
<dbReference type="eggNOG" id="COG0601">
    <property type="taxonomic scope" value="Bacteria"/>
</dbReference>
<dbReference type="CDD" id="cd06261">
    <property type="entry name" value="TM_PBP2"/>
    <property type="match status" value="1"/>
</dbReference>
<evidence type="ECO:0000256" key="6">
    <source>
        <dbReference type="ARBA" id="ARBA00023136"/>
    </source>
</evidence>
<evidence type="ECO:0000256" key="5">
    <source>
        <dbReference type="ARBA" id="ARBA00022989"/>
    </source>
</evidence>
<dbReference type="GO" id="GO:0055085">
    <property type="term" value="P:transmembrane transport"/>
    <property type="evidence" value="ECO:0007669"/>
    <property type="project" value="InterPro"/>
</dbReference>
<reference evidence="9 10" key="1">
    <citation type="journal article" date="2014" name="Int. J. Syst. Evol. Microbiol.">
        <title>Phylogenomics and the dynamic genome evolution of the genus Streptococcus.</title>
        <authorList>
            <consortium name="The Broad Institute Genome Sequencing Platform"/>
            <person name="Richards V.P."/>
            <person name="Palmer S.R."/>
            <person name="Pavinski Bitar P.D."/>
            <person name="Qin X."/>
            <person name="Weinstock G.M."/>
            <person name="Highlander S.K."/>
            <person name="Town C.D."/>
            <person name="Burne R.A."/>
            <person name="Stanhope M.J."/>
        </authorList>
    </citation>
    <scope>NUCLEOTIDE SEQUENCE [LARGE SCALE GENOMIC DNA]</scope>
    <source>
        <strain evidence="9 10">NCTC 11558</strain>
    </source>
</reference>
<comment type="caution">
    <text evidence="9">The sequence shown here is derived from an EMBL/GenBank/DDBJ whole genome shotgun (WGS) entry which is preliminary data.</text>
</comment>
<keyword evidence="2 7" id="KW-0813">Transport</keyword>
<feature type="transmembrane region" description="Helical" evidence="7">
    <location>
        <begin position="132"/>
        <end position="153"/>
    </location>
</feature>
<comment type="subcellular location">
    <subcellularLocation>
        <location evidence="1 7">Cell membrane</location>
        <topology evidence="1 7">Multi-pass membrane protein</topology>
    </subcellularLocation>
</comment>
<dbReference type="OrthoDB" id="9773683at2"/>
<evidence type="ECO:0000313" key="10">
    <source>
        <dbReference type="Proteomes" id="UP000003573"/>
    </source>
</evidence>
<dbReference type="PANTHER" id="PTHR43163">
    <property type="entry name" value="DIPEPTIDE TRANSPORT SYSTEM PERMEASE PROTEIN DPPB-RELATED"/>
    <property type="match status" value="1"/>
</dbReference>
<dbReference type="InterPro" id="IPR045621">
    <property type="entry name" value="BPD_transp_1_N"/>
</dbReference>
<accession>G5JW93</accession>
<evidence type="ECO:0000256" key="7">
    <source>
        <dbReference type="RuleBase" id="RU363032"/>
    </source>
</evidence>
<feature type="transmembrane region" description="Helical" evidence="7">
    <location>
        <begin position="271"/>
        <end position="294"/>
    </location>
</feature>
<dbReference type="GO" id="GO:0005886">
    <property type="term" value="C:plasma membrane"/>
    <property type="evidence" value="ECO:0007669"/>
    <property type="project" value="UniProtKB-SubCell"/>
</dbReference>